<keyword evidence="9" id="KW-1185">Reference proteome</keyword>
<keyword evidence="5 6" id="KW-0694">RNA-binding</keyword>
<dbReference type="GO" id="GO:0019843">
    <property type="term" value="F:rRNA binding"/>
    <property type="evidence" value="ECO:0007669"/>
    <property type="project" value="UniProtKB-UniRule"/>
</dbReference>
<evidence type="ECO:0000256" key="5">
    <source>
        <dbReference type="ARBA" id="ARBA00022884"/>
    </source>
</evidence>
<evidence type="ECO:0000259" key="7">
    <source>
        <dbReference type="PROSITE" id="PS50828"/>
    </source>
</evidence>
<dbReference type="EC" id="3.1.-.-" evidence="6"/>
<dbReference type="InterPro" id="IPR002625">
    <property type="entry name" value="Smr_dom"/>
</dbReference>
<dbReference type="Pfam" id="PF01713">
    <property type="entry name" value="Smr"/>
    <property type="match status" value="1"/>
</dbReference>
<comment type="function">
    <text evidence="6">Acts as a ribosome collision sensor. Detects stalled/collided disomes (pairs of ribosomes where the leading ribosome is stalled and a second ribosome has collided with it) and endonucleolytically cleaves mRNA at the 5' boundary of the stalled ribosome. Stalled/collided disomes form a new interface (primarily via the 30S subunits) that binds SmrB. Cleaved mRNA becomes available for tmRNA ligation, leading to ribosomal subunit dissociation and rescue of stalled ribosomes.</text>
</comment>
<feature type="domain" description="Smr" evidence="7">
    <location>
        <begin position="95"/>
        <end position="170"/>
    </location>
</feature>
<protein>
    <recommendedName>
        <fullName evidence="6">Ribosome rescue factor SmrB</fullName>
        <ecNumber evidence="6">3.1.-.-</ecNumber>
    </recommendedName>
</protein>
<dbReference type="RefSeq" id="WP_168660479.1">
    <property type="nucleotide sequence ID" value="NZ_CP051180.1"/>
</dbReference>
<dbReference type="PANTHER" id="PTHR35562:SF1">
    <property type="entry name" value="UPF0115 PROTEIN YFCN"/>
    <property type="match status" value="1"/>
</dbReference>
<dbReference type="PANTHER" id="PTHR35562">
    <property type="entry name" value="DNA ENDONUCLEASE SMRA-RELATED"/>
    <property type="match status" value="1"/>
</dbReference>
<organism evidence="8 9">
    <name type="scientific">Ferrimonas lipolytica</name>
    <dbReference type="NCBI Taxonomy" id="2724191"/>
    <lineage>
        <taxon>Bacteria</taxon>
        <taxon>Pseudomonadati</taxon>
        <taxon>Pseudomonadota</taxon>
        <taxon>Gammaproteobacteria</taxon>
        <taxon>Alteromonadales</taxon>
        <taxon>Ferrimonadaceae</taxon>
        <taxon>Ferrimonas</taxon>
    </lineage>
</organism>
<dbReference type="AlphaFoldDB" id="A0A6H1UEG5"/>
<dbReference type="HAMAP" id="MF_01042">
    <property type="entry name" value="SmrB"/>
    <property type="match status" value="1"/>
</dbReference>
<dbReference type="InterPro" id="IPR022990">
    <property type="entry name" value="SmrB-like"/>
</dbReference>
<gene>
    <name evidence="6 8" type="primary">smrB</name>
    <name evidence="8" type="ORF">HER31_10210</name>
</gene>
<dbReference type="SMART" id="SM00463">
    <property type="entry name" value="SMR"/>
    <property type="match status" value="1"/>
</dbReference>
<dbReference type="KEGG" id="fes:HER31_10210"/>
<dbReference type="Proteomes" id="UP000501602">
    <property type="component" value="Chromosome"/>
</dbReference>
<dbReference type="EMBL" id="CP051180">
    <property type="protein sequence ID" value="QIZ77218.1"/>
    <property type="molecule type" value="Genomic_DNA"/>
</dbReference>
<comment type="subunit">
    <text evidence="6">Associates with collided ribosomes, but not with correctly translating polysomes.</text>
</comment>
<dbReference type="GO" id="GO:0016787">
    <property type="term" value="F:hydrolase activity"/>
    <property type="evidence" value="ECO:0007669"/>
    <property type="project" value="UniProtKB-KW"/>
</dbReference>
<reference evidence="8 9" key="1">
    <citation type="submission" date="2020-04" db="EMBL/GenBank/DDBJ databases">
        <title>Ferrimonas sp. S7 isolated from sea water.</title>
        <authorList>
            <person name="Bae S.S."/>
            <person name="Baek K."/>
        </authorList>
    </citation>
    <scope>NUCLEOTIDE SEQUENCE [LARGE SCALE GENOMIC DNA]</scope>
    <source>
        <strain evidence="8 9">S7</strain>
    </source>
</reference>
<evidence type="ECO:0000256" key="3">
    <source>
        <dbReference type="ARBA" id="ARBA00022759"/>
    </source>
</evidence>
<evidence type="ECO:0000256" key="4">
    <source>
        <dbReference type="ARBA" id="ARBA00022801"/>
    </source>
</evidence>
<keyword evidence="2 6" id="KW-0699">rRNA-binding</keyword>
<evidence type="ECO:0000256" key="6">
    <source>
        <dbReference type="HAMAP-Rule" id="MF_01042"/>
    </source>
</evidence>
<evidence type="ECO:0000256" key="2">
    <source>
        <dbReference type="ARBA" id="ARBA00022730"/>
    </source>
</evidence>
<accession>A0A6H1UEG5</accession>
<evidence type="ECO:0000256" key="1">
    <source>
        <dbReference type="ARBA" id="ARBA00022722"/>
    </source>
</evidence>
<name>A0A6H1UEG5_9GAMM</name>
<comment type="similarity">
    <text evidence="6">Belongs to the SmrB family.</text>
</comment>
<keyword evidence="1 6" id="KW-0540">Nuclease</keyword>
<dbReference type="SUPFAM" id="SSF160443">
    <property type="entry name" value="SMR domain-like"/>
    <property type="match status" value="1"/>
</dbReference>
<dbReference type="NCBIfam" id="NF003432">
    <property type="entry name" value="PRK04946.1"/>
    <property type="match status" value="1"/>
</dbReference>
<dbReference type="InterPro" id="IPR036063">
    <property type="entry name" value="Smr_dom_sf"/>
</dbReference>
<dbReference type="PROSITE" id="PS50828">
    <property type="entry name" value="SMR"/>
    <property type="match status" value="1"/>
</dbReference>
<dbReference type="GO" id="GO:0004521">
    <property type="term" value="F:RNA endonuclease activity"/>
    <property type="evidence" value="ECO:0007669"/>
    <property type="project" value="UniProtKB-UniRule"/>
</dbReference>
<dbReference type="GO" id="GO:0072344">
    <property type="term" value="P:rescue of stalled ribosome"/>
    <property type="evidence" value="ECO:0007669"/>
    <property type="project" value="UniProtKB-UniRule"/>
</dbReference>
<evidence type="ECO:0000313" key="9">
    <source>
        <dbReference type="Proteomes" id="UP000501602"/>
    </source>
</evidence>
<sequence>MTKPIDDHQDDFDLFRQSMGDVKPMGNDKVTHQKVIPTPKKTRAKQERKLADHYFSDSYHPVFPSDGPMRWTRDDIDTFELKKLRRGEYSPELLLDLHGYTLAEARHELIALINACKQQHVPCASVMTGIGTGVLKQKVPAWLCQHPDVLAFHQAPLEWGGNGALLILVEIPDSEMHLR</sequence>
<keyword evidence="4 6" id="KW-0378">Hydrolase</keyword>
<dbReference type="Gene3D" id="3.30.1370.110">
    <property type="match status" value="1"/>
</dbReference>
<evidence type="ECO:0000313" key="8">
    <source>
        <dbReference type="EMBL" id="QIZ77218.1"/>
    </source>
</evidence>
<keyword evidence="3 6" id="KW-0255">Endonuclease</keyword>
<proteinExistence type="inferred from homology"/>